<comment type="caution">
    <text evidence="3">The sequence shown here is derived from an EMBL/GenBank/DDBJ whole genome shotgun (WGS) entry which is preliminary data.</text>
</comment>
<gene>
    <name evidence="3" type="ORF">V0U79_13445</name>
</gene>
<accession>A0ABU7LTX4</accession>
<evidence type="ECO:0000313" key="3">
    <source>
        <dbReference type="EMBL" id="MEE2527366.1"/>
    </source>
</evidence>
<dbReference type="InterPro" id="IPR025568">
    <property type="entry name" value="DUF4334"/>
</dbReference>
<dbReference type="Pfam" id="PF14231">
    <property type="entry name" value="GXWXG"/>
    <property type="match status" value="1"/>
</dbReference>
<organism evidence="3 4">
    <name type="scientific">Hyphobacterium lacteum</name>
    <dbReference type="NCBI Taxonomy" id="3116575"/>
    <lineage>
        <taxon>Bacteria</taxon>
        <taxon>Pseudomonadati</taxon>
        <taxon>Pseudomonadota</taxon>
        <taxon>Alphaproteobacteria</taxon>
        <taxon>Maricaulales</taxon>
        <taxon>Maricaulaceae</taxon>
        <taxon>Hyphobacterium</taxon>
    </lineage>
</organism>
<dbReference type="EMBL" id="JAZDRP010000013">
    <property type="protein sequence ID" value="MEE2527366.1"/>
    <property type="molecule type" value="Genomic_DNA"/>
</dbReference>
<dbReference type="Pfam" id="PF14232">
    <property type="entry name" value="DUF4334"/>
    <property type="match status" value="1"/>
</dbReference>
<dbReference type="InterPro" id="IPR025951">
    <property type="entry name" value="GXWXG_dom"/>
</dbReference>
<proteinExistence type="predicted"/>
<protein>
    <submittedName>
        <fullName evidence="3">DUF4334 domain-containing protein</fullName>
    </submittedName>
</protein>
<evidence type="ECO:0000259" key="1">
    <source>
        <dbReference type="Pfam" id="PF14231"/>
    </source>
</evidence>
<evidence type="ECO:0000313" key="4">
    <source>
        <dbReference type="Proteomes" id="UP001354971"/>
    </source>
</evidence>
<feature type="domain" description="GXWXG" evidence="1">
    <location>
        <begin position="18"/>
        <end position="75"/>
    </location>
</feature>
<dbReference type="Gene3D" id="2.40.128.580">
    <property type="entry name" value="GXWXG domain"/>
    <property type="match status" value="1"/>
</dbReference>
<evidence type="ECO:0000259" key="2">
    <source>
        <dbReference type="Pfam" id="PF14232"/>
    </source>
</evidence>
<sequence length="183" mass="21218">MQIAAQPISMSYSEAETLFDRLETVGIEFMIGEWWGREVSTGHNMDGSLAIARWYGKTFIDADNVHPLVHLDGRGRKFCADPGKMPFGPRMKTPNYPAWLLPLMRWGMKVHTRTERTRARLRMIEYRGRVSATMCYDQLPIHDVFRKLDDDNVLGFMDMKRMERPYVFTLAREGTAGFDFSTL</sequence>
<dbReference type="Proteomes" id="UP001354971">
    <property type="component" value="Unassembled WGS sequence"/>
</dbReference>
<feature type="domain" description="DUF4334" evidence="2">
    <location>
        <begin position="118"/>
        <end position="172"/>
    </location>
</feature>
<keyword evidence="4" id="KW-1185">Reference proteome</keyword>
<dbReference type="RefSeq" id="WP_330200028.1">
    <property type="nucleotide sequence ID" value="NZ_JAZDRP010000013.1"/>
</dbReference>
<reference evidence="3 4" key="1">
    <citation type="submission" date="2024-01" db="EMBL/GenBank/DDBJ databases">
        <title>Hyphobacterium bacterium isolated from marine sediment.</title>
        <authorList>
            <person name="Zhao S."/>
        </authorList>
    </citation>
    <scope>NUCLEOTIDE SEQUENCE [LARGE SCALE GENOMIC DNA]</scope>
    <source>
        <strain evidence="4">HN65</strain>
    </source>
</reference>
<name>A0ABU7LTX4_9PROT</name>